<name>A0A1L3GMT1_9BACT</name>
<organism evidence="1 2">
    <name type="scientific">Syntrophotalea acetylenivorans</name>
    <dbReference type="NCBI Taxonomy" id="1842532"/>
    <lineage>
        <taxon>Bacteria</taxon>
        <taxon>Pseudomonadati</taxon>
        <taxon>Thermodesulfobacteriota</taxon>
        <taxon>Desulfuromonadia</taxon>
        <taxon>Desulfuromonadales</taxon>
        <taxon>Syntrophotaleaceae</taxon>
        <taxon>Syntrophotalea</taxon>
    </lineage>
</organism>
<dbReference type="RefSeq" id="WP_072283164.1">
    <property type="nucleotide sequence ID" value="NZ_CP015519.1"/>
</dbReference>
<dbReference type="NCBIfam" id="NF033727">
    <property type="entry name" value="chaperon_ArsD"/>
    <property type="match status" value="1"/>
</dbReference>
<dbReference type="OrthoDB" id="9801358at2"/>
<dbReference type="AlphaFoldDB" id="A0A1L3GMT1"/>
<dbReference type="GO" id="GO:0003677">
    <property type="term" value="F:DNA binding"/>
    <property type="evidence" value="ECO:0007669"/>
    <property type="project" value="InterPro"/>
</dbReference>
<evidence type="ECO:0000313" key="2">
    <source>
        <dbReference type="Proteomes" id="UP000182517"/>
    </source>
</evidence>
<dbReference type="GO" id="GO:0046685">
    <property type="term" value="P:response to arsenic-containing substance"/>
    <property type="evidence" value="ECO:0007669"/>
    <property type="project" value="InterPro"/>
</dbReference>
<evidence type="ECO:0000313" key="1">
    <source>
        <dbReference type="EMBL" id="APG27200.1"/>
    </source>
</evidence>
<dbReference type="InterPro" id="IPR010712">
    <property type="entry name" value="Arsenical-R_ArsD"/>
</dbReference>
<proteinExistence type="predicted"/>
<protein>
    <recommendedName>
        <fullName evidence="3">Arsenical resistance operon trans-acting repressor ArsD</fullName>
    </recommendedName>
</protein>
<dbReference type="KEGG" id="pef:A7E78_04730"/>
<dbReference type="EMBL" id="CP015519">
    <property type="protein sequence ID" value="APG27200.1"/>
    <property type="molecule type" value="Genomic_DNA"/>
</dbReference>
<keyword evidence="2" id="KW-1185">Reference proteome</keyword>
<dbReference type="Pfam" id="PF06953">
    <property type="entry name" value="ArsD"/>
    <property type="match status" value="1"/>
</dbReference>
<evidence type="ECO:0008006" key="3">
    <source>
        <dbReference type="Google" id="ProtNLM"/>
    </source>
</evidence>
<dbReference type="Gene3D" id="3.40.30.10">
    <property type="entry name" value="Glutaredoxin"/>
    <property type="match status" value="1"/>
</dbReference>
<gene>
    <name evidence="1" type="ORF">A7E78_04730</name>
</gene>
<dbReference type="STRING" id="1842532.A7E78_04730"/>
<dbReference type="GO" id="GO:0045892">
    <property type="term" value="P:negative regulation of DNA-templated transcription"/>
    <property type="evidence" value="ECO:0007669"/>
    <property type="project" value="InterPro"/>
</dbReference>
<sequence>MKIEIYDPAMCCSTGVCGPSVDPELVRMQEVLRQIEKQAAKVKVDRFGLSSAPQAFVANSVVADLLKNEGPECLPLVFIDREMVAKGKYPSNEQLQAIMKRERIDVAFGKKNKAGSCCCGTDCC</sequence>
<dbReference type="Proteomes" id="UP000182517">
    <property type="component" value="Chromosome"/>
</dbReference>
<accession>A0A1L3GMT1</accession>
<reference evidence="1 2" key="1">
    <citation type="journal article" date="2017" name="Genome Announc.">
        <title>Complete Genome Sequences of Two Acetylene-Fermenting Pelobacter acetylenicus Strains.</title>
        <authorList>
            <person name="Sutton J.M."/>
            <person name="Baesman S.M."/>
            <person name="Fierst J.L."/>
            <person name="Poret-Peterson A.T."/>
            <person name="Oremland R.S."/>
            <person name="Dunlap D.S."/>
            <person name="Akob D.M."/>
        </authorList>
    </citation>
    <scope>NUCLEOTIDE SEQUENCE [LARGE SCALE GENOMIC DNA]</scope>
    <source>
        <strain evidence="1 2">SFB93</strain>
    </source>
</reference>